<dbReference type="PANTHER" id="PTHR12290">
    <property type="entry name" value="CORNICHON-RELATED"/>
    <property type="match status" value="1"/>
</dbReference>
<evidence type="ECO:0000313" key="4">
    <source>
        <dbReference type="Proteomes" id="UP000887159"/>
    </source>
</evidence>
<dbReference type="AlphaFoldDB" id="A0A8X6VHW6"/>
<dbReference type="GO" id="GO:0015937">
    <property type="term" value="P:coenzyme A biosynthetic process"/>
    <property type="evidence" value="ECO:0007669"/>
    <property type="project" value="UniProtKB-ARBA"/>
</dbReference>
<proteinExistence type="inferred from homology"/>
<feature type="domain" description="DNA/pantothenate metabolism flavoprotein C-terminal" evidence="2">
    <location>
        <begin position="7"/>
        <end position="116"/>
    </location>
</feature>
<protein>
    <submittedName>
        <fullName evidence="3">Phosphopantothenate--cysteine ligase</fullName>
    </submittedName>
</protein>
<accession>A0A8X6VHW6</accession>
<gene>
    <name evidence="3" type="primary">PPCS</name>
    <name evidence="3" type="ORF">TNCV_4226461</name>
</gene>
<dbReference type="Pfam" id="PF04127">
    <property type="entry name" value="DFP"/>
    <property type="match status" value="1"/>
</dbReference>
<dbReference type="Gene3D" id="3.40.50.10300">
    <property type="entry name" value="CoaB-like"/>
    <property type="match status" value="1"/>
</dbReference>
<reference evidence="3" key="1">
    <citation type="submission" date="2020-08" db="EMBL/GenBank/DDBJ databases">
        <title>Multicomponent nature underlies the extraordinary mechanical properties of spider dragline silk.</title>
        <authorList>
            <person name="Kono N."/>
            <person name="Nakamura H."/>
            <person name="Mori M."/>
            <person name="Yoshida Y."/>
            <person name="Ohtoshi R."/>
            <person name="Malay A.D."/>
            <person name="Moran D.A.P."/>
            <person name="Tomita M."/>
            <person name="Numata K."/>
            <person name="Arakawa K."/>
        </authorList>
    </citation>
    <scope>NUCLEOTIDE SEQUENCE</scope>
</reference>
<dbReference type="Proteomes" id="UP000887159">
    <property type="component" value="Unassembled WGS sequence"/>
</dbReference>
<comment type="caution">
    <text evidence="3">The sequence shown here is derived from an EMBL/GenBank/DDBJ whole genome shotgun (WGS) entry which is preliminary data.</text>
</comment>
<name>A0A8X6VHW6_TRICX</name>
<dbReference type="SUPFAM" id="SSF102645">
    <property type="entry name" value="CoaB-like"/>
    <property type="match status" value="1"/>
</dbReference>
<dbReference type="GO" id="GO:0016874">
    <property type="term" value="F:ligase activity"/>
    <property type="evidence" value="ECO:0007669"/>
    <property type="project" value="UniProtKB-KW"/>
</dbReference>
<evidence type="ECO:0000313" key="3">
    <source>
        <dbReference type="EMBL" id="GFY19282.1"/>
    </source>
</evidence>
<organism evidence="3 4">
    <name type="scientific">Trichonephila clavipes</name>
    <name type="common">Golden silk orbweaver</name>
    <name type="synonym">Nephila clavipes</name>
    <dbReference type="NCBI Taxonomy" id="2585209"/>
    <lineage>
        <taxon>Eukaryota</taxon>
        <taxon>Metazoa</taxon>
        <taxon>Ecdysozoa</taxon>
        <taxon>Arthropoda</taxon>
        <taxon>Chelicerata</taxon>
        <taxon>Arachnida</taxon>
        <taxon>Araneae</taxon>
        <taxon>Araneomorphae</taxon>
        <taxon>Entelegynae</taxon>
        <taxon>Araneoidea</taxon>
        <taxon>Nephilidae</taxon>
        <taxon>Trichonephila</taxon>
    </lineage>
</organism>
<sequence>MRPMGKDAILYLAAAVSDFYIPEKDMAEHKISSDEPLSLTLRMVPKMLTPLVHNWIPDAFIVSFKLETDSSILLKKAKGALEKYGHNLVIANELHSRKQKVVFVTKEEERQITLNEKDLKNGKEIEELIVENLLCQYSKFKNFHKK</sequence>
<comment type="similarity">
    <text evidence="1">Belongs to the PPC synthetase family.</text>
</comment>
<dbReference type="EMBL" id="BMAU01021351">
    <property type="protein sequence ID" value="GFY19282.1"/>
    <property type="molecule type" value="Genomic_DNA"/>
</dbReference>
<keyword evidence="4" id="KW-1185">Reference proteome</keyword>
<evidence type="ECO:0000256" key="1">
    <source>
        <dbReference type="ARBA" id="ARBA00005703"/>
    </source>
</evidence>
<dbReference type="InterPro" id="IPR035929">
    <property type="entry name" value="CoaB-like_sf"/>
</dbReference>
<evidence type="ECO:0000259" key="2">
    <source>
        <dbReference type="Pfam" id="PF04127"/>
    </source>
</evidence>
<dbReference type="InterPro" id="IPR007085">
    <property type="entry name" value="DNA/pantothenate-metab_flavo_C"/>
</dbReference>
<keyword evidence="3" id="KW-0436">Ligase</keyword>